<evidence type="ECO:0000313" key="3">
    <source>
        <dbReference type="Proteomes" id="UP000001542"/>
    </source>
</evidence>
<dbReference type="AlphaFoldDB" id="A2ERR5"/>
<proteinExistence type="predicted"/>
<dbReference type="VEuPathDB" id="TrichDB:TVAG_227630"/>
<keyword evidence="1" id="KW-0812">Transmembrane</keyword>
<evidence type="ECO:0000313" key="2">
    <source>
        <dbReference type="EMBL" id="EAY04646.1"/>
    </source>
</evidence>
<sequence>MGEAAQIGQKFVGKLTEASVTEQPLSPVDNLIKQSLNDPISFLSDLIADKIPVGNAEETINNFTFQPLKELGLSILAKKKEMLDQPLPSINENAEYAAITTALGKLTTSVVNEKTKSEILQKLSNKLNTNPAQPLPIQIAAIQECLLKLNDTIANGTAGANDALVHRLYKKTQDAVADLDFYNEPEYSDEGDDDNRVQDAERTIDAMRDLLISQNKELVQIKEDVKETLDAKKVLTEAMQDGEELLVKNGTRNIVKGIDGYIKKDGRLEDRFRSWFSVLALMNTQLTTKANGYSLHIKILYVIIIVLSVFLFLSRKKN</sequence>
<name>A2ERR5_TRIV3</name>
<dbReference type="Proteomes" id="UP000001542">
    <property type="component" value="Unassembled WGS sequence"/>
</dbReference>
<keyword evidence="1" id="KW-0472">Membrane</keyword>
<evidence type="ECO:0000256" key="1">
    <source>
        <dbReference type="SAM" id="Phobius"/>
    </source>
</evidence>
<dbReference type="EMBL" id="DS113469">
    <property type="protein sequence ID" value="EAY04646.1"/>
    <property type="molecule type" value="Genomic_DNA"/>
</dbReference>
<reference evidence="2" key="1">
    <citation type="submission" date="2006-10" db="EMBL/GenBank/DDBJ databases">
        <authorList>
            <person name="Amadeo P."/>
            <person name="Zhao Q."/>
            <person name="Wortman J."/>
            <person name="Fraser-Liggett C."/>
            <person name="Carlton J."/>
        </authorList>
    </citation>
    <scope>NUCLEOTIDE SEQUENCE</scope>
    <source>
        <strain evidence="2">G3</strain>
    </source>
</reference>
<gene>
    <name evidence="2" type="ORF">TVAG_227630</name>
</gene>
<keyword evidence="1" id="KW-1133">Transmembrane helix</keyword>
<accession>A2ERR5</accession>
<dbReference type="VEuPathDB" id="TrichDB:TVAGG3_0182790"/>
<feature type="transmembrane region" description="Helical" evidence="1">
    <location>
        <begin position="293"/>
        <end position="313"/>
    </location>
</feature>
<keyword evidence="3" id="KW-1185">Reference proteome</keyword>
<reference evidence="2" key="2">
    <citation type="journal article" date="2007" name="Science">
        <title>Draft genome sequence of the sexually transmitted pathogen Trichomonas vaginalis.</title>
        <authorList>
            <person name="Carlton J.M."/>
            <person name="Hirt R.P."/>
            <person name="Silva J.C."/>
            <person name="Delcher A.L."/>
            <person name="Schatz M."/>
            <person name="Zhao Q."/>
            <person name="Wortman J.R."/>
            <person name="Bidwell S.L."/>
            <person name="Alsmark U.C.M."/>
            <person name="Besteiro S."/>
            <person name="Sicheritz-Ponten T."/>
            <person name="Noel C.J."/>
            <person name="Dacks J.B."/>
            <person name="Foster P.G."/>
            <person name="Simillion C."/>
            <person name="Van de Peer Y."/>
            <person name="Miranda-Saavedra D."/>
            <person name="Barton G.J."/>
            <person name="Westrop G.D."/>
            <person name="Mueller S."/>
            <person name="Dessi D."/>
            <person name="Fiori P.L."/>
            <person name="Ren Q."/>
            <person name="Paulsen I."/>
            <person name="Zhang H."/>
            <person name="Bastida-Corcuera F.D."/>
            <person name="Simoes-Barbosa A."/>
            <person name="Brown M.T."/>
            <person name="Hayes R.D."/>
            <person name="Mukherjee M."/>
            <person name="Okumura C.Y."/>
            <person name="Schneider R."/>
            <person name="Smith A.J."/>
            <person name="Vanacova S."/>
            <person name="Villalvazo M."/>
            <person name="Haas B.J."/>
            <person name="Pertea M."/>
            <person name="Feldblyum T.V."/>
            <person name="Utterback T.R."/>
            <person name="Shu C.L."/>
            <person name="Osoegawa K."/>
            <person name="de Jong P.J."/>
            <person name="Hrdy I."/>
            <person name="Horvathova L."/>
            <person name="Zubacova Z."/>
            <person name="Dolezal P."/>
            <person name="Malik S.B."/>
            <person name="Logsdon J.M. Jr."/>
            <person name="Henze K."/>
            <person name="Gupta A."/>
            <person name="Wang C.C."/>
            <person name="Dunne R.L."/>
            <person name="Upcroft J.A."/>
            <person name="Upcroft P."/>
            <person name="White O."/>
            <person name="Salzberg S.L."/>
            <person name="Tang P."/>
            <person name="Chiu C.-H."/>
            <person name="Lee Y.-S."/>
            <person name="Embley T.M."/>
            <person name="Coombs G.H."/>
            <person name="Mottram J.C."/>
            <person name="Tachezy J."/>
            <person name="Fraser-Liggett C.M."/>
            <person name="Johnson P.J."/>
        </authorList>
    </citation>
    <scope>NUCLEOTIDE SEQUENCE [LARGE SCALE GENOMIC DNA]</scope>
    <source>
        <strain evidence="2">G3</strain>
    </source>
</reference>
<organism evidence="2 3">
    <name type="scientific">Trichomonas vaginalis (strain ATCC PRA-98 / G3)</name>
    <dbReference type="NCBI Taxonomy" id="412133"/>
    <lineage>
        <taxon>Eukaryota</taxon>
        <taxon>Metamonada</taxon>
        <taxon>Parabasalia</taxon>
        <taxon>Trichomonadida</taxon>
        <taxon>Trichomonadidae</taxon>
        <taxon>Trichomonas</taxon>
    </lineage>
</organism>
<dbReference type="KEGG" id="tva:4762509"/>
<dbReference type="InParanoid" id="A2ERR5"/>
<dbReference type="RefSeq" id="XP_001316869.1">
    <property type="nucleotide sequence ID" value="XM_001316834.1"/>
</dbReference>
<protein>
    <submittedName>
        <fullName evidence="2">Uncharacterized protein</fullName>
    </submittedName>
</protein>